<dbReference type="Gene3D" id="3.40.50.1010">
    <property type="entry name" value="5'-nuclease"/>
    <property type="match status" value="1"/>
</dbReference>
<proteinExistence type="predicted"/>
<evidence type="ECO:0000256" key="3">
    <source>
        <dbReference type="ARBA" id="ARBA00022801"/>
    </source>
</evidence>
<keyword evidence="1" id="KW-0540">Nuclease</keyword>
<name>A0ABN2L1M3_9MICO</name>
<evidence type="ECO:0000313" key="6">
    <source>
        <dbReference type="EMBL" id="GAA1771956.1"/>
    </source>
</evidence>
<dbReference type="InterPro" id="IPR029060">
    <property type="entry name" value="PIN-like_dom_sf"/>
</dbReference>
<protein>
    <submittedName>
        <fullName evidence="6">Type II toxin-antitoxin system VapC family toxin</fullName>
    </submittedName>
</protein>
<dbReference type="PANTHER" id="PTHR36173">
    <property type="entry name" value="RIBONUCLEASE VAPC16-RELATED"/>
    <property type="match status" value="1"/>
</dbReference>
<keyword evidence="3" id="KW-0378">Hydrolase</keyword>
<evidence type="ECO:0000256" key="1">
    <source>
        <dbReference type="ARBA" id="ARBA00022722"/>
    </source>
</evidence>
<keyword evidence="2" id="KW-0479">Metal-binding</keyword>
<dbReference type="Pfam" id="PF01850">
    <property type="entry name" value="PIN"/>
    <property type="match status" value="1"/>
</dbReference>
<dbReference type="InterPro" id="IPR052919">
    <property type="entry name" value="TA_system_RNase"/>
</dbReference>
<evidence type="ECO:0000256" key="2">
    <source>
        <dbReference type="ARBA" id="ARBA00022723"/>
    </source>
</evidence>
<dbReference type="InterPro" id="IPR041705">
    <property type="entry name" value="PIN_Sll0205"/>
</dbReference>
<reference evidence="6 7" key="1">
    <citation type="journal article" date="2019" name="Int. J. Syst. Evol. Microbiol.">
        <title>The Global Catalogue of Microorganisms (GCM) 10K type strain sequencing project: providing services to taxonomists for standard genome sequencing and annotation.</title>
        <authorList>
            <consortium name="The Broad Institute Genomics Platform"/>
            <consortium name="The Broad Institute Genome Sequencing Center for Infectious Disease"/>
            <person name="Wu L."/>
            <person name="Ma J."/>
        </authorList>
    </citation>
    <scope>NUCLEOTIDE SEQUENCE [LARGE SCALE GENOMIC DNA]</scope>
    <source>
        <strain evidence="6 7">JCM 15591</strain>
    </source>
</reference>
<evidence type="ECO:0000256" key="4">
    <source>
        <dbReference type="ARBA" id="ARBA00022842"/>
    </source>
</evidence>
<accession>A0ABN2L1M3</accession>
<dbReference type="Proteomes" id="UP001501475">
    <property type="component" value="Unassembled WGS sequence"/>
</dbReference>
<dbReference type="SUPFAM" id="SSF88723">
    <property type="entry name" value="PIN domain-like"/>
    <property type="match status" value="1"/>
</dbReference>
<evidence type="ECO:0000313" key="7">
    <source>
        <dbReference type="Proteomes" id="UP001501475"/>
    </source>
</evidence>
<organism evidence="6 7">
    <name type="scientific">Nostocoides vanveenii</name>
    <dbReference type="NCBI Taxonomy" id="330835"/>
    <lineage>
        <taxon>Bacteria</taxon>
        <taxon>Bacillati</taxon>
        <taxon>Actinomycetota</taxon>
        <taxon>Actinomycetes</taxon>
        <taxon>Micrococcales</taxon>
        <taxon>Intrasporangiaceae</taxon>
        <taxon>Nostocoides</taxon>
    </lineage>
</organism>
<dbReference type="EMBL" id="BAAAPN010000090">
    <property type="protein sequence ID" value="GAA1771956.1"/>
    <property type="molecule type" value="Genomic_DNA"/>
</dbReference>
<dbReference type="PANTHER" id="PTHR36173:SF2">
    <property type="entry name" value="RIBONUCLEASE VAPC16"/>
    <property type="match status" value="1"/>
</dbReference>
<keyword evidence="4" id="KW-0460">Magnesium</keyword>
<keyword evidence="7" id="KW-1185">Reference proteome</keyword>
<evidence type="ECO:0000259" key="5">
    <source>
        <dbReference type="Pfam" id="PF01850"/>
    </source>
</evidence>
<gene>
    <name evidence="6" type="ORF">GCM10009810_31830</name>
</gene>
<comment type="caution">
    <text evidence="6">The sequence shown here is derived from an EMBL/GenBank/DDBJ whole genome shotgun (WGS) entry which is preliminary data.</text>
</comment>
<dbReference type="CDD" id="cd09872">
    <property type="entry name" value="PIN_Sll0205-like"/>
    <property type="match status" value="1"/>
</dbReference>
<feature type="domain" description="PIN" evidence="5">
    <location>
        <begin position="5"/>
        <end position="121"/>
    </location>
</feature>
<sequence>MGVSYLLDTHVLLWILGEPSRVPTTIRDQLADRRNPLFASAVSALEIATKTRLGKLEDVGLVASWDRRIADLGADELAVTSRHAMTAGSMSWAHRDPFDRLLAAQAIHEGAVLVTADRAFAGLPAPTVLTW</sequence>
<dbReference type="InterPro" id="IPR002716">
    <property type="entry name" value="PIN_dom"/>
</dbReference>